<reference evidence="8 9" key="1">
    <citation type="submission" date="2017-06" db="EMBL/GenBank/DDBJ databases">
        <title>Novel microbial phyla capable of carbon fixation and sulfur reduction in deep-sea sediments.</title>
        <authorList>
            <person name="Huang J."/>
            <person name="Baker B."/>
            <person name="Wang Y."/>
        </authorList>
    </citation>
    <scope>NUCLEOTIDE SEQUENCE [LARGE SCALE GENOMIC DNA]</scope>
    <source>
        <strain evidence="8">B3_TA06</strain>
    </source>
</reference>
<comment type="similarity">
    <text evidence="1 7">Belongs to the universal ribosomal protein uL18 family.</text>
</comment>
<evidence type="ECO:0000313" key="8">
    <source>
        <dbReference type="EMBL" id="TKJ41975.1"/>
    </source>
</evidence>
<evidence type="ECO:0000256" key="6">
    <source>
        <dbReference type="ARBA" id="ARBA00035197"/>
    </source>
</evidence>
<dbReference type="EMBL" id="NJBO01000012">
    <property type="protein sequence ID" value="TKJ41975.1"/>
    <property type="molecule type" value="Genomic_DNA"/>
</dbReference>
<dbReference type="InterPro" id="IPR005484">
    <property type="entry name" value="Ribosomal_uL18_bac/plant/anim"/>
</dbReference>
<evidence type="ECO:0000256" key="2">
    <source>
        <dbReference type="ARBA" id="ARBA00022730"/>
    </source>
</evidence>
<evidence type="ECO:0000256" key="7">
    <source>
        <dbReference type="HAMAP-Rule" id="MF_01337"/>
    </source>
</evidence>
<evidence type="ECO:0000256" key="1">
    <source>
        <dbReference type="ARBA" id="ARBA00007116"/>
    </source>
</evidence>
<dbReference type="AlphaFoldDB" id="A0A532V455"/>
<dbReference type="Proteomes" id="UP000317778">
    <property type="component" value="Unassembled WGS sequence"/>
</dbReference>
<dbReference type="CDD" id="cd00432">
    <property type="entry name" value="Ribosomal_L18_L5e"/>
    <property type="match status" value="1"/>
</dbReference>
<comment type="function">
    <text evidence="7">This is one of the proteins that bind and probably mediate the attachment of the 5S RNA into the large ribosomal subunit, where it forms part of the central protuberance.</text>
</comment>
<evidence type="ECO:0000256" key="3">
    <source>
        <dbReference type="ARBA" id="ARBA00022884"/>
    </source>
</evidence>
<keyword evidence="5 7" id="KW-0687">Ribonucleoprotein</keyword>
<keyword evidence="4 7" id="KW-0689">Ribosomal protein</keyword>
<dbReference type="GO" id="GO:0022625">
    <property type="term" value="C:cytosolic large ribosomal subunit"/>
    <property type="evidence" value="ECO:0007669"/>
    <property type="project" value="TreeGrafter"/>
</dbReference>
<dbReference type="SUPFAM" id="SSF53137">
    <property type="entry name" value="Translational machinery components"/>
    <property type="match status" value="1"/>
</dbReference>
<dbReference type="GO" id="GO:0008097">
    <property type="term" value="F:5S rRNA binding"/>
    <property type="evidence" value="ECO:0007669"/>
    <property type="project" value="TreeGrafter"/>
</dbReference>
<dbReference type="PANTHER" id="PTHR12899:SF3">
    <property type="entry name" value="LARGE RIBOSOMAL SUBUNIT PROTEIN UL18M"/>
    <property type="match status" value="1"/>
</dbReference>
<dbReference type="FunFam" id="3.30.420.100:FF:000001">
    <property type="entry name" value="50S ribosomal protein L18"/>
    <property type="match status" value="1"/>
</dbReference>
<proteinExistence type="inferred from homology"/>
<keyword evidence="2 7" id="KW-0699">rRNA-binding</keyword>
<protein>
    <recommendedName>
        <fullName evidence="6 7">Large ribosomal subunit protein uL18</fullName>
    </recommendedName>
</protein>
<organism evidence="8 9">
    <name type="scientific">candidate division TA06 bacterium B3_TA06</name>
    <dbReference type="NCBI Taxonomy" id="2012487"/>
    <lineage>
        <taxon>Bacteria</taxon>
        <taxon>Bacteria division TA06</taxon>
    </lineage>
</organism>
<name>A0A532V455_UNCT6</name>
<gene>
    <name evidence="7" type="primary">rplR</name>
    <name evidence="8" type="ORF">CEE36_07940</name>
</gene>
<keyword evidence="3 7" id="KW-0694">RNA-binding</keyword>
<evidence type="ECO:0000256" key="4">
    <source>
        <dbReference type="ARBA" id="ARBA00022980"/>
    </source>
</evidence>
<dbReference type="Pfam" id="PF00861">
    <property type="entry name" value="Ribosomal_L18p"/>
    <property type="match status" value="1"/>
</dbReference>
<dbReference type="PANTHER" id="PTHR12899">
    <property type="entry name" value="39S RIBOSOMAL PROTEIN L18, MITOCHONDRIAL"/>
    <property type="match status" value="1"/>
</dbReference>
<accession>A0A532V455</accession>
<dbReference type="InterPro" id="IPR004389">
    <property type="entry name" value="Ribosomal_uL18_bac-type"/>
</dbReference>
<dbReference type="GO" id="GO:0006412">
    <property type="term" value="P:translation"/>
    <property type="evidence" value="ECO:0007669"/>
    <property type="project" value="UniProtKB-UniRule"/>
</dbReference>
<dbReference type="NCBIfam" id="TIGR00060">
    <property type="entry name" value="L18_bact"/>
    <property type="match status" value="1"/>
</dbReference>
<sequence>MKRVKQLGRRRRHLHIRHRLKGTSKRPRVVVFRSNRHIYAQVVDDYEGRVLTGVSSLSPAFRELGVEGDKKAQAAAVGKLLAGELKKRGVARIVFDRAGFKYHGRVKALAEAARKEGLEF</sequence>
<evidence type="ECO:0000313" key="9">
    <source>
        <dbReference type="Proteomes" id="UP000317778"/>
    </source>
</evidence>
<dbReference type="InterPro" id="IPR057268">
    <property type="entry name" value="Ribosomal_L18"/>
</dbReference>
<dbReference type="GO" id="GO:0003735">
    <property type="term" value="F:structural constituent of ribosome"/>
    <property type="evidence" value="ECO:0007669"/>
    <property type="project" value="InterPro"/>
</dbReference>
<comment type="subunit">
    <text evidence="7">Part of the 50S ribosomal subunit; part of the 5S rRNA/L5/L18/L25 subcomplex. Contacts the 5S and 23S rRNAs.</text>
</comment>
<dbReference type="Gene3D" id="3.30.420.100">
    <property type="match status" value="1"/>
</dbReference>
<comment type="caution">
    <text evidence="8">The sequence shown here is derived from an EMBL/GenBank/DDBJ whole genome shotgun (WGS) entry which is preliminary data.</text>
</comment>
<dbReference type="HAMAP" id="MF_01337_B">
    <property type="entry name" value="Ribosomal_uL18_B"/>
    <property type="match status" value="1"/>
</dbReference>
<evidence type="ECO:0000256" key="5">
    <source>
        <dbReference type="ARBA" id="ARBA00023274"/>
    </source>
</evidence>